<name>A0A024VIB1_PLAFA</name>
<dbReference type="Proteomes" id="UP000030656">
    <property type="component" value="Unassembled WGS sequence"/>
</dbReference>
<accession>A0A024VIB1</accession>
<evidence type="ECO:0000313" key="2">
    <source>
        <dbReference type="Proteomes" id="UP000030656"/>
    </source>
</evidence>
<proteinExistence type="predicted"/>
<organism evidence="1 2">
    <name type="scientific">Plasmodium falciparum FCH/4</name>
    <dbReference type="NCBI Taxonomy" id="1036724"/>
    <lineage>
        <taxon>Eukaryota</taxon>
        <taxon>Sar</taxon>
        <taxon>Alveolata</taxon>
        <taxon>Apicomplexa</taxon>
        <taxon>Aconoidasida</taxon>
        <taxon>Haemosporida</taxon>
        <taxon>Plasmodiidae</taxon>
        <taxon>Plasmodium</taxon>
        <taxon>Plasmodium (Laverania)</taxon>
    </lineage>
</organism>
<reference evidence="1 2" key="1">
    <citation type="submission" date="2013-02" db="EMBL/GenBank/DDBJ databases">
        <title>The Genome Annotation of Plasmodium falciparum FCH/4.</title>
        <authorList>
            <consortium name="The Broad Institute Genome Sequencing Platform"/>
            <consortium name="The Broad Institute Genome Sequencing Center for Infectious Disease"/>
            <person name="Neafsey D."/>
            <person name="Hoffman S."/>
            <person name="Volkman S."/>
            <person name="Rosenthal P."/>
            <person name="Walker B."/>
            <person name="Young S.K."/>
            <person name="Zeng Q."/>
            <person name="Gargeya S."/>
            <person name="Fitzgerald M."/>
            <person name="Haas B."/>
            <person name="Abouelleil A."/>
            <person name="Allen A.W."/>
            <person name="Alvarado L."/>
            <person name="Arachchi H.M."/>
            <person name="Berlin A.M."/>
            <person name="Chapman S.B."/>
            <person name="Gainer-Dewar J."/>
            <person name="Goldberg J."/>
            <person name="Griggs A."/>
            <person name="Gujja S."/>
            <person name="Hansen M."/>
            <person name="Howarth C."/>
            <person name="Imamovic A."/>
            <person name="Ireland A."/>
            <person name="Larimer J."/>
            <person name="McCowan C."/>
            <person name="Murphy C."/>
            <person name="Pearson M."/>
            <person name="Poon T.W."/>
            <person name="Priest M."/>
            <person name="Roberts A."/>
            <person name="Saif S."/>
            <person name="Shea T."/>
            <person name="Sisk P."/>
            <person name="Sykes S."/>
            <person name="Wortman J."/>
            <person name="Nusbaum C."/>
            <person name="Birren B."/>
        </authorList>
    </citation>
    <scope>NUCLEOTIDE SEQUENCE [LARGE SCALE GENOMIC DNA]</scope>
    <source>
        <strain evidence="1 2">FCH/4</strain>
    </source>
</reference>
<dbReference type="AlphaFoldDB" id="A0A024VIB1"/>
<evidence type="ECO:0000313" key="1">
    <source>
        <dbReference type="EMBL" id="ETW27905.1"/>
    </source>
</evidence>
<protein>
    <submittedName>
        <fullName evidence="1">Uncharacterized protein</fullName>
    </submittedName>
</protein>
<sequence>MLTKNFTQYIDYIINNKDLFSTYKNIIIYESKTILTIYEQIRDDMNGSIKYILNMFENKSTYKILHNVIIRICIRKEHVLLHREEENLLLKFVNLYKEDIKKFERIFENVATFYNKKDNMELQNYYDYLRENKGIE</sequence>
<reference evidence="1 2" key="2">
    <citation type="submission" date="2013-02" db="EMBL/GenBank/DDBJ databases">
        <title>The Genome Sequence of Plasmodium falciparum FCH/4.</title>
        <authorList>
            <consortium name="The Broad Institute Genome Sequencing Platform"/>
            <consortium name="The Broad Institute Genome Sequencing Center for Infectious Disease"/>
            <person name="Neafsey D."/>
            <person name="Cheeseman I."/>
            <person name="Volkman S."/>
            <person name="Adams J."/>
            <person name="Walker B."/>
            <person name="Young S.K."/>
            <person name="Zeng Q."/>
            <person name="Gargeya S."/>
            <person name="Fitzgerald M."/>
            <person name="Haas B."/>
            <person name="Abouelleil A."/>
            <person name="Alvarado L."/>
            <person name="Arachchi H.M."/>
            <person name="Berlin A.M."/>
            <person name="Chapman S.B."/>
            <person name="Dewar J."/>
            <person name="Goldberg J."/>
            <person name="Griggs A."/>
            <person name="Gujja S."/>
            <person name="Hansen M."/>
            <person name="Howarth C."/>
            <person name="Imamovic A."/>
            <person name="Larimer J."/>
            <person name="McCowan C."/>
            <person name="Murphy C."/>
            <person name="Neiman D."/>
            <person name="Pearson M."/>
            <person name="Priest M."/>
            <person name="Roberts A."/>
            <person name="Saif S."/>
            <person name="Shea T."/>
            <person name="Sisk P."/>
            <person name="Sykes S."/>
            <person name="Wortman J."/>
            <person name="Nusbaum C."/>
            <person name="Birren B."/>
        </authorList>
    </citation>
    <scope>NUCLEOTIDE SEQUENCE [LARGE SCALE GENOMIC DNA]</scope>
    <source>
        <strain evidence="1 2">FCH/4</strain>
    </source>
</reference>
<dbReference type="EMBL" id="KI928042">
    <property type="protein sequence ID" value="ETW27905.1"/>
    <property type="molecule type" value="Genomic_DNA"/>
</dbReference>
<gene>
    <name evidence="1" type="ORF">PFFCH_04649</name>
</gene>